<proteinExistence type="predicted"/>
<feature type="compositionally biased region" description="Low complexity" evidence="3">
    <location>
        <begin position="618"/>
        <end position="627"/>
    </location>
</feature>
<feature type="region of interest" description="Disordered" evidence="3">
    <location>
        <begin position="354"/>
        <end position="374"/>
    </location>
</feature>
<keyword evidence="5" id="KW-1185">Reference proteome</keyword>
<feature type="compositionally biased region" description="Basic residues" evidence="3">
    <location>
        <begin position="628"/>
        <end position="647"/>
    </location>
</feature>
<organism evidence="4 5">
    <name type="scientific">Lithospermum erythrorhizon</name>
    <name type="common">Purple gromwell</name>
    <name type="synonym">Lithospermum officinale var. erythrorhizon</name>
    <dbReference type="NCBI Taxonomy" id="34254"/>
    <lineage>
        <taxon>Eukaryota</taxon>
        <taxon>Viridiplantae</taxon>
        <taxon>Streptophyta</taxon>
        <taxon>Embryophyta</taxon>
        <taxon>Tracheophyta</taxon>
        <taxon>Spermatophyta</taxon>
        <taxon>Magnoliopsida</taxon>
        <taxon>eudicotyledons</taxon>
        <taxon>Gunneridae</taxon>
        <taxon>Pentapetalae</taxon>
        <taxon>asterids</taxon>
        <taxon>lamiids</taxon>
        <taxon>Boraginales</taxon>
        <taxon>Boraginaceae</taxon>
        <taxon>Boraginoideae</taxon>
        <taxon>Lithospermeae</taxon>
        <taxon>Lithospermum</taxon>
    </lineage>
</organism>
<dbReference type="PANTHER" id="PTHR15454:SF37">
    <property type="entry name" value="OUTER ARM DYNEIN LIGHT CHAIN 1 PROTEIN"/>
    <property type="match status" value="1"/>
</dbReference>
<feature type="compositionally biased region" description="Polar residues" evidence="3">
    <location>
        <begin position="648"/>
        <end position="658"/>
    </location>
</feature>
<dbReference type="AlphaFoldDB" id="A0AAV3QYZ9"/>
<dbReference type="InterPro" id="IPR032675">
    <property type="entry name" value="LRR_dom_sf"/>
</dbReference>
<dbReference type="EMBL" id="BAABME010006600">
    <property type="protein sequence ID" value="GAA0168810.1"/>
    <property type="molecule type" value="Genomic_DNA"/>
</dbReference>
<evidence type="ECO:0000256" key="1">
    <source>
        <dbReference type="ARBA" id="ARBA00022614"/>
    </source>
</evidence>
<dbReference type="Proteomes" id="UP001454036">
    <property type="component" value="Unassembled WGS sequence"/>
</dbReference>
<evidence type="ECO:0000313" key="4">
    <source>
        <dbReference type="EMBL" id="GAA0168810.1"/>
    </source>
</evidence>
<evidence type="ECO:0000313" key="5">
    <source>
        <dbReference type="Proteomes" id="UP001454036"/>
    </source>
</evidence>
<keyword evidence="1" id="KW-0433">Leucine-rich repeat</keyword>
<dbReference type="Gene3D" id="3.80.10.10">
    <property type="entry name" value="Ribonuclease Inhibitor"/>
    <property type="match status" value="2"/>
</dbReference>
<reference evidence="4 5" key="1">
    <citation type="submission" date="2024-01" db="EMBL/GenBank/DDBJ databases">
        <title>The complete chloroplast genome sequence of Lithospermum erythrorhizon: insights into the phylogenetic relationship among Boraginaceae species and the maternal lineages of purple gromwells.</title>
        <authorList>
            <person name="Okada T."/>
            <person name="Watanabe K."/>
        </authorList>
    </citation>
    <scope>NUCLEOTIDE SEQUENCE [LARGE SCALE GENOMIC DNA]</scope>
</reference>
<evidence type="ECO:0000256" key="3">
    <source>
        <dbReference type="SAM" id="MobiDB-lite"/>
    </source>
</evidence>
<feature type="region of interest" description="Disordered" evidence="3">
    <location>
        <begin position="1"/>
        <end position="33"/>
    </location>
</feature>
<protein>
    <submittedName>
        <fullName evidence="4">Scaffold/adaptor protein</fullName>
    </submittedName>
</protein>
<dbReference type="InterPro" id="IPR001611">
    <property type="entry name" value="Leu-rich_rpt"/>
</dbReference>
<dbReference type="PROSITE" id="PS51450">
    <property type="entry name" value="LRR"/>
    <property type="match status" value="4"/>
</dbReference>
<dbReference type="SMART" id="SM00365">
    <property type="entry name" value="LRR_SD22"/>
    <property type="match status" value="4"/>
</dbReference>
<dbReference type="Pfam" id="PF13855">
    <property type="entry name" value="LRR_8"/>
    <property type="match status" value="1"/>
</dbReference>
<comment type="caution">
    <text evidence="4">The sequence shown here is derived from an EMBL/GenBank/DDBJ whole genome shotgun (WGS) entry which is preliminary data.</text>
</comment>
<dbReference type="GO" id="GO:0051707">
    <property type="term" value="P:response to other organism"/>
    <property type="evidence" value="ECO:0007669"/>
    <property type="project" value="UniProtKB-ARBA"/>
</dbReference>
<feature type="region of interest" description="Disordered" evidence="3">
    <location>
        <begin position="595"/>
        <end position="658"/>
    </location>
</feature>
<dbReference type="FunFam" id="3.80.10.10:FF:000320">
    <property type="entry name" value="Protein phosphatase 1 regulatory subunit pprA"/>
    <property type="match status" value="1"/>
</dbReference>
<accession>A0AAV3QYZ9</accession>
<gene>
    <name evidence="4" type="ORF">LIER_23442</name>
</gene>
<dbReference type="SMART" id="SM00369">
    <property type="entry name" value="LRR_TYP"/>
    <property type="match status" value="3"/>
</dbReference>
<feature type="compositionally biased region" description="Low complexity" evidence="3">
    <location>
        <begin position="23"/>
        <end position="33"/>
    </location>
</feature>
<feature type="compositionally biased region" description="Basic residues" evidence="3">
    <location>
        <begin position="603"/>
        <end position="613"/>
    </location>
</feature>
<sequence>MGNANCSCKPRAKSEGDKRSKTTSKNTNRTKNVKNLQVQIEHPIILSKDNLKSTLFSAPTVPLSAVPRSKVKVMNLDSPVTGEHAYEGEDEYDDMSMSMKRDNSDFDLQAHCENSIEIKERVYDSFRFDVNDRHDVRTDKDAATDDEVINKARSGHMSDPGFGKADQFSASPQLKRSCSDPMMRDMGKDTGNLPCSNSFEEMQKLTQKMNDEITHFYYGSPLSMRSHFSADKVMLKKHSSSQILPSRSQKLWWKLFLWSHRNLPGATQPKLITNQQGGYSSDTIEARKSMESSKSPRSFTRESMRVGDNNIDDNHSWGGFQGNAGFWPQNQWVAFPAESSTLSRVEKWVRELPVDDPTLDNDSNDHTEDGAAIPPPDDVEHLEMNITEEIVHANSVIQSLNSSTSVAHMAGIGLKVIPSISCYSSLRSVNLSGNSIVHITPGSLPKGLHVLDLSRNKISTIEGLRELTHLRVLNLSYNRISRIGQGLSNCILIKELYLAGNKISEVERLHRLLKLTILDLSFNKIITTKALGQLVANYNSLLALNLLGNPVQSNISDDQLRKTLCSLLPKLAYLNRQPISSQKAREVRSEAILKAAMGDGSRSKRKKPVKRVNHGTPSSSSVYSSKIHSAHKSRHSSKSRTYHHSALKKSSLQPSTSY</sequence>
<evidence type="ECO:0000256" key="2">
    <source>
        <dbReference type="ARBA" id="ARBA00022737"/>
    </source>
</evidence>
<dbReference type="PANTHER" id="PTHR15454">
    <property type="entry name" value="NISCHARIN RELATED"/>
    <property type="match status" value="1"/>
</dbReference>
<name>A0AAV3QYZ9_LITER</name>
<dbReference type="InterPro" id="IPR003591">
    <property type="entry name" value="Leu-rich_rpt_typical-subtyp"/>
</dbReference>
<dbReference type="SUPFAM" id="SSF52075">
    <property type="entry name" value="Outer arm dynein light chain 1"/>
    <property type="match status" value="1"/>
</dbReference>
<dbReference type="GO" id="GO:0006952">
    <property type="term" value="P:defense response"/>
    <property type="evidence" value="ECO:0007669"/>
    <property type="project" value="UniProtKB-ARBA"/>
</dbReference>
<dbReference type="GO" id="GO:0005737">
    <property type="term" value="C:cytoplasm"/>
    <property type="evidence" value="ECO:0007669"/>
    <property type="project" value="TreeGrafter"/>
</dbReference>
<keyword evidence="2" id="KW-0677">Repeat</keyword>
<feature type="region of interest" description="Disordered" evidence="3">
    <location>
        <begin position="153"/>
        <end position="178"/>
    </location>
</feature>